<evidence type="ECO:0000256" key="1">
    <source>
        <dbReference type="SAM" id="MobiDB-lite"/>
    </source>
</evidence>
<proteinExistence type="predicted"/>
<dbReference type="AlphaFoldDB" id="X0Q1Q4"/>
<sequence length="71" mass="7809">MPIEKYAVTRAVNDLLRCSLRPHSAITSSTKDAGNTLVSNPTDTTSDNRRSETGFTHPLRGTPHHNSNFTN</sequence>
<dbReference type="Proteomes" id="UP000019491">
    <property type="component" value="Unassembled WGS sequence"/>
</dbReference>
<evidence type="ECO:0000313" key="3">
    <source>
        <dbReference type="Proteomes" id="UP000019491"/>
    </source>
</evidence>
<feature type="region of interest" description="Disordered" evidence="1">
    <location>
        <begin position="23"/>
        <end position="71"/>
    </location>
</feature>
<dbReference type="EMBL" id="BAWF01000011">
    <property type="protein sequence ID" value="GAF44181.1"/>
    <property type="molecule type" value="Genomic_DNA"/>
</dbReference>
<organism evidence="2 3">
    <name type="scientific">Rhodococcus wratislaviensis NBRC 100605</name>
    <dbReference type="NCBI Taxonomy" id="1219028"/>
    <lineage>
        <taxon>Bacteria</taxon>
        <taxon>Bacillati</taxon>
        <taxon>Actinomycetota</taxon>
        <taxon>Actinomycetes</taxon>
        <taxon>Mycobacteriales</taxon>
        <taxon>Nocardiaceae</taxon>
        <taxon>Rhodococcus</taxon>
    </lineage>
</organism>
<reference evidence="2 3" key="1">
    <citation type="submission" date="2014-02" db="EMBL/GenBank/DDBJ databases">
        <title>Whole genome shotgun sequence of Rhodococcus wratislaviensis NBRC 100605.</title>
        <authorList>
            <person name="Hosoyama A."/>
            <person name="Tsuchikane K."/>
            <person name="Yoshida I."/>
            <person name="Ohji S."/>
            <person name="Ichikawa N."/>
            <person name="Yamazoe A."/>
            <person name="Fujita N."/>
        </authorList>
    </citation>
    <scope>NUCLEOTIDE SEQUENCE [LARGE SCALE GENOMIC DNA]</scope>
    <source>
        <strain evidence="2 3">NBRC 100605</strain>
    </source>
</reference>
<name>X0Q1Q4_RHOWR</name>
<protein>
    <submittedName>
        <fullName evidence="2">Uncharacterized protein</fullName>
    </submittedName>
</protein>
<keyword evidence="3" id="KW-1185">Reference proteome</keyword>
<feature type="compositionally biased region" description="Polar residues" evidence="1">
    <location>
        <begin position="25"/>
        <end position="45"/>
    </location>
</feature>
<gene>
    <name evidence="2" type="ORF">RW1_011_02100</name>
</gene>
<evidence type="ECO:0000313" key="2">
    <source>
        <dbReference type="EMBL" id="GAF44181.1"/>
    </source>
</evidence>
<accession>X0Q1Q4</accession>
<comment type="caution">
    <text evidence="2">The sequence shown here is derived from an EMBL/GenBank/DDBJ whole genome shotgun (WGS) entry which is preliminary data.</text>
</comment>